<evidence type="ECO:0000313" key="1">
    <source>
        <dbReference type="EMBL" id="OWA49793.1"/>
    </source>
</evidence>
<reference evidence="2" key="1">
    <citation type="submission" date="2017-01" db="EMBL/GenBank/DDBJ databases">
        <title>Comparative genomics of anhydrobiosis in the tardigrade Hypsibius dujardini.</title>
        <authorList>
            <person name="Yoshida Y."/>
            <person name="Koutsovoulos G."/>
            <person name="Laetsch D."/>
            <person name="Stevens L."/>
            <person name="Kumar S."/>
            <person name="Horikawa D."/>
            <person name="Ishino K."/>
            <person name="Komine S."/>
            <person name="Tomita M."/>
            <person name="Blaxter M."/>
            <person name="Arakawa K."/>
        </authorList>
    </citation>
    <scope>NUCLEOTIDE SEQUENCE [LARGE SCALE GENOMIC DNA]</scope>
    <source>
        <strain evidence="2">Z151</strain>
    </source>
</reference>
<organism evidence="1 2">
    <name type="scientific">Hypsibius exemplaris</name>
    <name type="common">Freshwater tardigrade</name>
    <dbReference type="NCBI Taxonomy" id="2072580"/>
    <lineage>
        <taxon>Eukaryota</taxon>
        <taxon>Metazoa</taxon>
        <taxon>Ecdysozoa</taxon>
        <taxon>Tardigrada</taxon>
        <taxon>Eutardigrada</taxon>
        <taxon>Parachela</taxon>
        <taxon>Hypsibioidea</taxon>
        <taxon>Hypsibiidae</taxon>
        <taxon>Hypsibius</taxon>
    </lineage>
</organism>
<dbReference type="AlphaFoldDB" id="A0A9X6NBX4"/>
<name>A0A9X6NBX4_HYPEX</name>
<sequence>MRVWRGSFGFEAEPFDPPSQKERLWAVSRKVVGMEDHKFVMPESSSVEVKVNHPPKDGPIVCCSYEGLPKPLHFRLSDKTLECCFTTDAVDFTSNPKRLL</sequence>
<comment type="caution">
    <text evidence="1">The sequence shown here is derived from an EMBL/GenBank/DDBJ whole genome shotgun (WGS) entry which is preliminary data.</text>
</comment>
<dbReference type="EMBL" id="MTYJ01000173">
    <property type="protein sequence ID" value="OWA49793.1"/>
    <property type="molecule type" value="Genomic_DNA"/>
</dbReference>
<dbReference type="Proteomes" id="UP000192578">
    <property type="component" value="Unassembled WGS sequence"/>
</dbReference>
<evidence type="ECO:0000313" key="2">
    <source>
        <dbReference type="Proteomes" id="UP000192578"/>
    </source>
</evidence>
<accession>A0A9X6NBX4</accession>
<proteinExistence type="predicted"/>
<protein>
    <submittedName>
        <fullName evidence="1">Uncharacterized protein</fullName>
    </submittedName>
</protein>
<keyword evidence="2" id="KW-1185">Reference proteome</keyword>
<gene>
    <name evidence="1" type="ORF">BV898_14328</name>
</gene>